<dbReference type="Proteomes" id="UP000244446">
    <property type="component" value="Unassembled WGS sequence"/>
</dbReference>
<dbReference type="OrthoDB" id="2218415at2"/>
<proteinExistence type="predicted"/>
<sequence length="106" mass="12191">MGVIQGGLLILIGEKTKNLYKFVRWEIDLAIELELPIIAVNLNNSRFQDELCPPIIRDKCVVHVPFKLRPIQHAILNWPGEFKGLDLQTKAGGARHFNDGLYRQWE</sequence>
<protein>
    <recommendedName>
        <fullName evidence="1">Thoeris protein ThsB TIR-like domain-containing protein</fullName>
    </recommendedName>
</protein>
<name>A0A2T7G3S1_9RHOB</name>
<dbReference type="AlphaFoldDB" id="A0A2T7G3S1"/>
<feature type="domain" description="Thoeris protein ThsB TIR-like" evidence="1">
    <location>
        <begin position="8"/>
        <end position="45"/>
    </location>
</feature>
<evidence type="ECO:0000313" key="2">
    <source>
        <dbReference type="EMBL" id="PVA09074.1"/>
    </source>
</evidence>
<gene>
    <name evidence="2" type="ORF">DC366_16085</name>
</gene>
<evidence type="ECO:0000259" key="1">
    <source>
        <dbReference type="Pfam" id="PF08937"/>
    </source>
</evidence>
<keyword evidence="3" id="KW-1185">Reference proteome</keyword>
<dbReference type="EMBL" id="QCYH01000012">
    <property type="protein sequence ID" value="PVA09074.1"/>
    <property type="molecule type" value="Genomic_DNA"/>
</dbReference>
<organism evidence="2 3">
    <name type="scientific">Pelagivirga sediminicola</name>
    <dbReference type="NCBI Taxonomy" id="2170575"/>
    <lineage>
        <taxon>Bacteria</taxon>
        <taxon>Pseudomonadati</taxon>
        <taxon>Pseudomonadota</taxon>
        <taxon>Alphaproteobacteria</taxon>
        <taxon>Rhodobacterales</taxon>
        <taxon>Paracoccaceae</taxon>
        <taxon>Pelagivirga</taxon>
    </lineage>
</organism>
<accession>A0A2T7G3S1</accession>
<dbReference type="RefSeq" id="WP_108693242.1">
    <property type="nucleotide sequence ID" value="NZ_QCYH01000012.1"/>
</dbReference>
<reference evidence="2 3" key="1">
    <citation type="submission" date="2018-04" db="EMBL/GenBank/DDBJ databases">
        <title>Pelagivirga bohaiensis gen. nov., sp. nov., a bacterium isolated from the Bohai Sea.</title>
        <authorList>
            <person name="Ji X."/>
        </authorList>
    </citation>
    <scope>NUCLEOTIDE SEQUENCE [LARGE SCALE GENOMIC DNA]</scope>
    <source>
        <strain evidence="2 3">BH-SD19</strain>
    </source>
</reference>
<dbReference type="InterPro" id="IPR015032">
    <property type="entry name" value="ThsB__TIR-like_domain"/>
</dbReference>
<evidence type="ECO:0000313" key="3">
    <source>
        <dbReference type="Proteomes" id="UP000244446"/>
    </source>
</evidence>
<dbReference type="Gene3D" id="3.40.50.11200">
    <property type="match status" value="1"/>
</dbReference>
<comment type="caution">
    <text evidence="2">The sequence shown here is derived from an EMBL/GenBank/DDBJ whole genome shotgun (WGS) entry which is preliminary data.</text>
</comment>
<dbReference type="Pfam" id="PF08937">
    <property type="entry name" value="ThsB_TIR"/>
    <property type="match status" value="1"/>
</dbReference>